<protein>
    <submittedName>
        <fullName evidence="4">Uncharacterized protein</fullName>
    </submittedName>
</protein>
<gene>
    <name evidence="4" type="ORF">LCGC14_0368730</name>
</gene>
<dbReference type="AlphaFoldDB" id="A0A0F9VSY3"/>
<feature type="domain" description="YknX-like C-terminal permuted SH3-like" evidence="3">
    <location>
        <begin position="302"/>
        <end position="365"/>
    </location>
</feature>
<dbReference type="InterPro" id="IPR058792">
    <property type="entry name" value="Beta-barrel_RND_2"/>
</dbReference>
<dbReference type="InterPro" id="IPR058637">
    <property type="entry name" value="YknX-like_C"/>
</dbReference>
<evidence type="ECO:0000256" key="1">
    <source>
        <dbReference type="SAM" id="Coils"/>
    </source>
</evidence>
<dbReference type="PANTHER" id="PTHR30469:SF15">
    <property type="entry name" value="HLYD FAMILY OF SECRETION PROTEINS"/>
    <property type="match status" value="1"/>
</dbReference>
<dbReference type="Gene3D" id="1.10.287.470">
    <property type="entry name" value="Helix hairpin bin"/>
    <property type="match status" value="1"/>
</dbReference>
<dbReference type="GO" id="GO:0015562">
    <property type="term" value="F:efflux transmembrane transporter activity"/>
    <property type="evidence" value="ECO:0007669"/>
    <property type="project" value="TreeGrafter"/>
</dbReference>
<dbReference type="Gene3D" id="2.40.30.170">
    <property type="match status" value="1"/>
</dbReference>
<proteinExistence type="predicted"/>
<evidence type="ECO:0000259" key="2">
    <source>
        <dbReference type="Pfam" id="PF25954"/>
    </source>
</evidence>
<evidence type="ECO:0000313" key="4">
    <source>
        <dbReference type="EMBL" id="KKN76581.1"/>
    </source>
</evidence>
<reference evidence="4" key="1">
    <citation type="journal article" date="2015" name="Nature">
        <title>Complex archaea that bridge the gap between prokaryotes and eukaryotes.</title>
        <authorList>
            <person name="Spang A."/>
            <person name="Saw J.H."/>
            <person name="Jorgensen S.L."/>
            <person name="Zaremba-Niedzwiedzka K."/>
            <person name="Martijn J."/>
            <person name="Lind A.E."/>
            <person name="van Eijk R."/>
            <person name="Schleper C."/>
            <person name="Guy L."/>
            <person name="Ettema T.J."/>
        </authorList>
    </citation>
    <scope>NUCLEOTIDE SEQUENCE</scope>
</reference>
<dbReference type="InterPro" id="IPR006143">
    <property type="entry name" value="RND_pump_MFP"/>
</dbReference>
<feature type="coiled-coil region" evidence="1">
    <location>
        <begin position="123"/>
        <end position="174"/>
    </location>
</feature>
<dbReference type="PANTHER" id="PTHR30469">
    <property type="entry name" value="MULTIDRUG RESISTANCE PROTEIN MDTA"/>
    <property type="match status" value="1"/>
</dbReference>
<dbReference type="GO" id="GO:1990281">
    <property type="term" value="C:efflux pump complex"/>
    <property type="evidence" value="ECO:0007669"/>
    <property type="project" value="TreeGrafter"/>
</dbReference>
<accession>A0A0F9VSY3</accession>
<evidence type="ECO:0000259" key="3">
    <source>
        <dbReference type="Pfam" id="PF25989"/>
    </source>
</evidence>
<name>A0A0F9VSY3_9ZZZZ</name>
<sequence length="394" mass="42683">MPTIPHNPLAAASGKVGRSRLVGAMLLAFLCAAVIAAGCREEVTTTTPPAPRRVTVQTIQPIPQLPDIIELPGMAQPKRVVHVTAEVSGRIEEILATEGAPISCDETASVIVRLNTDLLQAEYNRFKSEADYHQRDYERLEQARTRGVATQTEVDQARMRAETLKAQMQLAEAMLERSVIKAPIDGIVNLLPVEEGEYVQPGTLVAEIVDLDEIKVVVDVPERDVAFMELGAAVPVIVNKLGGEAKTFAGTITYISRLADTRTFTSRIEVTVDNRDGRLRTGQIVDVRLTRRIIADAVMIRLDAVLPDETGHLVYVVIDGLAKRRAVSLGIFQGNLVQIVSGLSAGDQLIVENHQYVAEGQTVQVGPSLEQLLRAEQSPTSKPAGDQMSPGALP</sequence>
<dbReference type="Gene3D" id="2.40.420.20">
    <property type="match status" value="1"/>
</dbReference>
<dbReference type="SUPFAM" id="SSF111369">
    <property type="entry name" value="HlyD-like secretion proteins"/>
    <property type="match status" value="1"/>
</dbReference>
<keyword evidence="1" id="KW-0175">Coiled coil</keyword>
<feature type="domain" description="CusB-like beta-barrel" evidence="2">
    <location>
        <begin position="216"/>
        <end position="291"/>
    </location>
</feature>
<dbReference type="Pfam" id="PF25989">
    <property type="entry name" value="YknX_C"/>
    <property type="match status" value="1"/>
</dbReference>
<dbReference type="Gene3D" id="2.40.50.100">
    <property type="match status" value="1"/>
</dbReference>
<comment type="caution">
    <text evidence="4">The sequence shown here is derived from an EMBL/GenBank/DDBJ whole genome shotgun (WGS) entry which is preliminary data.</text>
</comment>
<dbReference type="Pfam" id="PF25954">
    <property type="entry name" value="Beta-barrel_RND_2"/>
    <property type="match status" value="1"/>
</dbReference>
<dbReference type="EMBL" id="LAZR01000293">
    <property type="protein sequence ID" value="KKN76581.1"/>
    <property type="molecule type" value="Genomic_DNA"/>
</dbReference>
<dbReference type="NCBIfam" id="TIGR01730">
    <property type="entry name" value="RND_mfp"/>
    <property type="match status" value="1"/>
</dbReference>
<organism evidence="4">
    <name type="scientific">marine sediment metagenome</name>
    <dbReference type="NCBI Taxonomy" id="412755"/>
    <lineage>
        <taxon>unclassified sequences</taxon>
        <taxon>metagenomes</taxon>
        <taxon>ecological metagenomes</taxon>
    </lineage>
</organism>